<feature type="transmembrane region" description="Helical" evidence="5">
    <location>
        <begin position="44"/>
        <end position="65"/>
    </location>
</feature>
<proteinExistence type="predicted"/>
<evidence type="ECO:0000256" key="4">
    <source>
        <dbReference type="ARBA" id="ARBA00023136"/>
    </source>
</evidence>
<dbReference type="GO" id="GO:0016020">
    <property type="term" value="C:membrane"/>
    <property type="evidence" value="ECO:0007669"/>
    <property type="project" value="UniProtKB-SubCell"/>
</dbReference>
<organism evidence="6 7">
    <name type="scientific">Crassostrea virginica</name>
    <name type="common">Eastern oyster</name>
    <dbReference type="NCBI Taxonomy" id="6565"/>
    <lineage>
        <taxon>Eukaryota</taxon>
        <taxon>Metazoa</taxon>
        <taxon>Spiralia</taxon>
        <taxon>Lophotrochozoa</taxon>
        <taxon>Mollusca</taxon>
        <taxon>Bivalvia</taxon>
        <taxon>Autobranchia</taxon>
        <taxon>Pteriomorphia</taxon>
        <taxon>Ostreida</taxon>
        <taxon>Ostreoidea</taxon>
        <taxon>Ostreidae</taxon>
        <taxon>Crassostrea</taxon>
    </lineage>
</organism>
<evidence type="ECO:0000256" key="2">
    <source>
        <dbReference type="ARBA" id="ARBA00022692"/>
    </source>
</evidence>
<keyword evidence="4 5" id="KW-0472">Membrane</keyword>
<reference evidence="7" key="2">
    <citation type="submission" date="2025-08" db="UniProtKB">
        <authorList>
            <consortium name="RefSeq"/>
        </authorList>
    </citation>
    <scope>IDENTIFICATION</scope>
    <source>
        <tissue evidence="7">Whole sample</tissue>
    </source>
</reference>
<dbReference type="RefSeq" id="XP_022331474.1">
    <property type="nucleotide sequence ID" value="XM_022475766.1"/>
</dbReference>
<feature type="transmembrane region" description="Helical" evidence="5">
    <location>
        <begin position="77"/>
        <end position="95"/>
    </location>
</feature>
<feature type="transmembrane region" description="Helical" evidence="5">
    <location>
        <begin position="234"/>
        <end position="257"/>
    </location>
</feature>
<feature type="transmembrane region" description="Helical" evidence="5">
    <location>
        <begin position="203"/>
        <end position="222"/>
    </location>
</feature>
<keyword evidence="6" id="KW-1185">Reference proteome</keyword>
<dbReference type="Proteomes" id="UP000694844">
    <property type="component" value="Chromosome 1"/>
</dbReference>
<evidence type="ECO:0000256" key="3">
    <source>
        <dbReference type="ARBA" id="ARBA00022989"/>
    </source>
</evidence>
<dbReference type="GeneID" id="111129398"/>
<feature type="transmembrane region" description="Helical" evidence="5">
    <location>
        <begin position="12"/>
        <end position="32"/>
    </location>
</feature>
<keyword evidence="2 5" id="KW-0812">Transmembrane</keyword>
<dbReference type="KEGG" id="cvn:111129398"/>
<name>A0A8B8DVC8_CRAVI</name>
<evidence type="ECO:0000256" key="1">
    <source>
        <dbReference type="ARBA" id="ARBA00004141"/>
    </source>
</evidence>
<feature type="transmembrane region" description="Helical" evidence="5">
    <location>
        <begin position="172"/>
        <end position="191"/>
    </location>
</feature>
<gene>
    <name evidence="7" type="primary">LOC111129398</name>
</gene>
<dbReference type="PANTHER" id="PTHR11132">
    <property type="entry name" value="SOLUTE CARRIER FAMILY 35"/>
    <property type="match status" value="1"/>
</dbReference>
<accession>A0A8B8DVC8</accession>
<evidence type="ECO:0000313" key="6">
    <source>
        <dbReference type="Proteomes" id="UP000694844"/>
    </source>
</evidence>
<evidence type="ECO:0000313" key="7">
    <source>
        <dbReference type="RefSeq" id="XP_022331474.1"/>
    </source>
</evidence>
<dbReference type="AlphaFoldDB" id="A0A8B8DVC8"/>
<protein>
    <submittedName>
        <fullName evidence="7">Transmembrane protein 241-like isoform X1</fullName>
    </submittedName>
</protein>
<feature type="transmembrane region" description="Helical" evidence="5">
    <location>
        <begin position="143"/>
        <end position="160"/>
    </location>
</feature>
<dbReference type="OrthoDB" id="417037at2759"/>
<dbReference type="InterPro" id="IPR050186">
    <property type="entry name" value="TPT_transporter"/>
</dbReference>
<sequence>MIAVLGENKRRASTIGIYALLFVLTNFVNKYVLSVLEFKYPTVFQGWQTLVGFVVLRVLVITKHVPAMLTDTNRSDWVRWIPGMMLFAGSVYSGSKALANLPMPVFFALQNLSSVIICGVQMVVTQTLIVYDRPLMYFELTSFFTYCMMMLTVISSVIIIHSDPQFNQQGYIWVGLHIIFTAGLQLYTKFSTEKLKTSSLEKLYCNYVYCIILFAPSSYLIGDALEAASFPYLYFSKFWFGCILSGVFGVLLSLHSINLQEKELGPTNFAKIQGCSKILAAFLSYFVYSDFYTANFAMWILINLVAGLSVEDSQLNTEDFADSSKISKSHSPNGRHNVLYEDYIKEDDSYVNDFTGPDDL</sequence>
<reference evidence="6" key="1">
    <citation type="submission" date="2024-06" db="UniProtKB">
        <authorList>
            <consortium name="RefSeq"/>
        </authorList>
    </citation>
    <scope>NUCLEOTIDE SEQUENCE [LARGE SCALE GENOMIC DNA]</scope>
</reference>
<evidence type="ECO:0000256" key="5">
    <source>
        <dbReference type="SAM" id="Phobius"/>
    </source>
</evidence>
<comment type="subcellular location">
    <subcellularLocation>
        <location evidence="1">Membrane</location>
        <topology evidence="1">Multi-pass membrane protein</topology>
    </subcellularLocation>
</comment>
<feature type="transmembrane region" description="Helical" evidence="5">
    <location>
        <begin position="107"/>
        <end position="131"/>
    </location>
</feature>
<keyword evidence="3 5" id="KW-1133">Transmembrane helix</keyword>
<feature type="transmembrane region" description="Helical" evidence="5">
    <location>
        <begin position="278"/>
        <end position="302"/>
    </location>
</feature>